<dbReference type="Proteomes" id="UP001596312">
    <property type="component" value="Unassembled WGS sequence"/>
</dbReference>
<feature type="transmembrane region" description="Helical" evidence="1">
    <location>
        <begin position="100"/>
        <end position="119"/>
    </location>
</feature>
<protein>
    <recommendedName>
        <fullName evidence="2">DUF8163 domain-containing protein</fullName>
    </recommendedName>
</protein>
<organism evidence="3 4">
    <name type="scientific">Halalkalicoccus tibetensis</name>
    <dbReference type="NCBI Taxonomy" id="175632"/>
    <lineage>
        <taxon>Archaea</taxon>
        <taxon>Methanobacteriati</taxon>
        <taxon>Methanobacteriota</taxon>
        <taxon>Stenosarchaea group</taxon>
        <taxon>Halobacteria</taxon>
        <taxon>Halobacteriales</taxon>
        <taxon>Halococcaceae</taxon>
        <taxon>Halalkalicoccus</taxon>
    </lineage>
</organism>
<feature type="transmembrane region" description="Helical" evidence="1">
    <location>
        <begin position="42"/>
        <end position="68"/>
    </location>
</feature>
<feature type="transmembrane region" description="Helical" evidence="1">
    <location>
        <begin position="74"/>
        <end position="95"/>
    </location>
</feature>
<feature type="transmembrane region" description="Helical" evidence="1">
    <location>
        <begin position="125"/>
        <end position="143"/>
    </location>
</feature>
<sequence length="158" mass="16924">MWEKDRSLDEYSWVEFLPVLLAAVGFVFLSDPGLLGTVSATLIVGAWFALPMVYTVALGHVLVAALTVDGFTTWAIVTVELGLGGMILLATPALYGRRTVVSMIVFMLGLFVFTFGIVYVTSSSLWLGALALLIVGALASYGMHRYELVSLGLVEGSV</sequence>
<gene>
    <name evidence="3" type="ORF">ACFQGH_11200</name>
</gene>
<keyword evidence="1" id="KW-1133">Transmembrane helix</keyword>
<keyword evidence="1" id="KW-0472">Membrane</keyword>
<feature type="domain" description="DUF8163" evidence="2">
    <location>
        <begin position="10"/>
        <end position="155"/>
    </location>
</feature>
<dbReference type="InterPro" id="IPR058477">
    <property type="entry name" value="DUF8163"/>
</dbReference>
<keyword evidence="4" id="KW-1185">Reference proteome</keyword>
<comment type="caution">
    <text evidence="3">The sequence shown here is derived from an EMBL/GenBank/DDBJ whole genome shotgun (WGS) entry which is preliminary data.</text>
</comment>
<name>A0ABD5V7Y3_9EURY</name>
<evidence type="ECO:0000313" key="3">
    <source>
        <dbReference type="EMBL" id="MFC6905761.1"/>
    </source>
</evidence>
<feature type="transmembrane region" description="Helical" evidence="1">
    <location>
        <begin position="12"/>
        <end position="30"/>
    </location>
</feature>
<evidence type="ECO:0000313" key="4">
    <source>
        <dbReference type="Proteomes" id="UP001596312"/>
    </source>
</evidence>
<reference evidence="3 4" key="1">
    <citation type="journal article" date="2019" name="Int. J. Syst. Evol. Microbiol.">
        <title>The Global Catalogue of Microorganisms (GCM) 10K type strain sequencing project: providing services to taxonomists for standard genome sequencing and annotation.</title>
        <authorList>
            <consortium name="The Broad Institute Genomics Platform"/>
            <consortium name="The Broad Institute Genome Sequencing Center for Infectious Disease"/>
            <person name="Wu L."/>
            <person name="Ma J."/>
        </authorList>
    </citation>
    <scope>NUCLEOTIDE SEQUENCE [LARGE SCALE GENOMIC DNA]</scope>
    <source>
        <strain evidence="3 4">CGMCC 1.3240</strain>
    </source>
</reference>
<dbReference type="EMBL" id="JBHSXQ010000003">
    <property type="protein sequence ID" value="MFC6905761.1"/>
    <property type="molecule type" value="Genomic_DNA"/>
</dbReference>
<dbReference type="Pfam" id="PF26496">
    <property type="entry name" value="DUF8163"/>
    <property type="match status" value="1"/>
</dbReference>
<accession>A0ABD5V7Y3</accession>
<evidence type="ECO:0000256" key="1">
    <source>
        <dbReference type="SAM" id="Phobius"/>
    </source>
</evidence>
<evidence type="ECO:0000259" key="2">
    <source>
        <dbReference type="Pfam" id="PF26496"/>
    </source>
</evidence>
<keyword evidence="1" id="KW-0812">Transmembrane</keyword>
<proteinExistence type="predicted"/>
<dbReference type="AlphaFoldDB" id="A0ABD5V7Y3"/>